<dbReference type="EMBL" id="CAJNOJ010000024">
    <property type="protein sequence ID" value="CAF0861384.1"/>
    <property type="molecule type" value="Genomic_DNA"/>
</dbReference>
<evidence type="ECO:0000313" key="1">
    <source>
        <dbReference type="EMBL" id="CAF0789141.1"/>
    </source>
</evidence>
<evidence type="ECO:0000313" key="3">
    <source>
        <dbReference type="Proteomes" id="UP000663828"/>
    </source>
</evidence>
<reference evidence="2" key="1">
    <citation type="submission" date="2021-02" db="EMBL/GenBank/DDBJ databases">
        <authorList>
            <person name="Nowell W R."/>
        </authorList>
    </citation>
    <scope>NUCLEOTIDE SEQUENCE</scope>
</reference>
<dbReference type="EMBL" id="CAJNOR010000082">
    <property type="protein sequence ID" value="CAF0789141.1"/>
    <property type="molecule type" value="Genomic_DNA"/>
</dbReference>
<dbReference type="PANTHER" id="PTHR35845">
    <property type="entry name" value="SPERMATOGENESIS-ASSOCIATED SERINE-RICH PROTEIN 1"/>
    <property type="match status" value="1"/>
</dbReference>
<dbReference type="Proteomes" id="UP000663852">
    <property type="component" value="Unassembled WGS sequence"/>
</dbReference>
<dbReference type="InterPro" id="IPR029165">
    <property type="entry name" value="SASRP1"/>
</dbReference>
<evidence type="ECO:0000313" key="2">
    <source>
        <dbReference type="EMBL" id="CAF0861384.1"/>
    </source>
</evidence>
<dbReference type="OrthoDB" id="186791at2759"/>
<proteinExistence type="predicted"/>
<protein>
    <submittedName>
        <fullName evidence="2">Uncharacterized protein</fullName>
    </submittedName>
</protein>
<sequence>MVHLNAATLHLHYDIEKPGYHGLDRRHYPEKHRFSFSESVFKPRGRAHVPPPPLEDVKWRPHGKFIEPEYSNVGPDWHSRLRYIKSPRNPDARPTLPVAVIEQNLHFVRSFPQNWQRTSNEWIYFPDESFDHRPSKRNRFADMHLRSIEDLGDDDVHMTQMGHKRRVYDSRNGIPKRSDGDKSYRRVEYEPGFHKLGSTLPPINFGYNGNPDGLEKTFIPMKRDTVHVIDEEEFEEKQRQREYDESIDEVRQLDKWKPAECLKSAFQVFPSDSKDKRASKRRSNFR</sequence>
<dbReference type="Proteomes" id="UP000663828">
    <property type="component" value="Unassembled WGS sequence"/>
</dbReference>
<name>A0A813X421_ADIRI</name>
<gene>
    <name evidence="2" type="ORF">EDS130_LOCUS7830</name>
    <name evidence="1" type="ORF">XAT740_LOCUS2390</name>
</gene>
<evidence type="ECO:0000313" key="4">
    <source>
        <dbReference type="Proteomes" id="UP000663852"/>
    </source>
</evidence>
<comment type="caution">
    <text evidence="2">The sequence shown here is derived from an EMBL/GenBank/DDBJ whole genome shotgun (WGS) entry which is preliminary data.</text>
</comment>
<dbReference type="PANTHER" id="PTHR35845:SF1">
    <property type="entry name" value="SPERMATOGENESIS-ASSOCIATED SERINE-RICH PROTEIN 1"/>
    <property type="match status" value="1"/>
</dbReference>
<dbReference type="AlphaFoldDB" id="A0A813X421"/>
<accession>A0A813X421</accession>
<organism evidence="2 4">
    <name type="scientific">Adineta ricciae</name>
    <name type="common">Rotifer</name>
    <dbReference type="NCBI Taxonomy" id="249248"/>
    <lineage>
        <taxon>Eukaryota</taxon>
        <taxon>Metazoa</taxon>
        <taxon>Spiralia</taxon>
        <taxon>Gnathifera</taxon>
        <taxon>Rotifera</taxon>
        <taxon>Eurotatoria</taxon>
        <taxon>Bdelloidea</taxon>
        <taxon>Adinetida</taxon>
        <taxon>Adinetidae</taxon>
        <taxon>Adineta</taxon>
    </lineage>
</organism>
<keyword evidence="3" id="KW-1185">Reference proteome</keyword>
<dbReference type="Pfam" id="PF15160">
    <property type="entry name" value="SASRP1"/>
    <property type="match status" value="1"/>
</dbReference>